<feature type="domain" description="Histidine kinase" evidence="13">
    <location>
        <begin position="240"/>
        <end position="467"/>
    </location>
</feature>
<feature type="transmembrane region" description="Helical" evidence="12">
    <location>
        <begin position="166"/>
        <end position="186"/>
    </location>
</feature>
<keyword evidence="11" id="KW-0175">Coiled coil</keyword>
<feature type="transmembrane region" description="Helical" evidence="12">
    <location>
        <begin position="7"/>
        <end position="29"/>
    </location>
</feature>
<dbReference type="SMART" id="SM00387">
    <property type="entry name" value="HATPase_c"/>
    <property type="match status" value="1"/>
</dbReference>
<keyword evidence="7 14" id="KW-0418">Kinase</keyword>
<comment type="caution">
    <text evidence="14">The sequence shown here is derived from an EMBL/GenBank/DDBJ whole genome shotgun (WGS) entry which is preliminary data.</text>
</comment>
<dbReference type="InterPro" id="IPR004358">
    <property type="entry name" value="Sig_transdc_His_kin-like_C"/>
</dbReference>
<evidence type="ECO:0000256" key="6">
    <source>
        <dbReference type="ARBA" id="ARBA00022741"/>
    </source>
</evidence>
<dbReference type="Pfam" id="PF00512">
    <property type="entry name" value="HisKA"/>
    <property type="match status" value="1"/>
</dbReference>
<dbReference type="GO" id="GO:0005524">
    <property type="term" value="F:ATP binding"/>
    <property type="evidence" value="ECO:0007669"/>
    <property type="project" value="UniProtKB-KW"/>
</dbReference>
<evidence type="ECO:0000313" key="15">
    <source>
        <dbReference type="Proteomes" id="UP000215509"/>
    </source>
</evidence>
<dbReference type="CDD" id="cd00082">
    <property type="entry name" value="HisKA"/>
    <property type="match status" value="1"/>
</dbReference>
<organism evidence="14 15">
    <name type="scientific">Paenibacillus rigui</name>
    <dbReference type="NCBI Taxonomy" id="554312"/>
    <lineage>
        <taxon>Bacteria</taxon>
        <taxon>Bacillati</taxon>
        <taxon>Bacillota</taxon>
        <taxon>Bacilli</taxon>
        <taxon>Bacillales</taxon>
        <taxon>Paenibacillaceae</taxon>
        <taxon>Paenibacillus</taxon>
    </lineage>
</organism>
<keyword evidence="4" id="KW-0597">Phosphoprotein</keyword>
<dbReference type="InterPro" id="IPR003594">
    <property type="entry name" value="HATPase_dom"/>
</dbReference>
<evidence type="ECO:0000256" key="7">
    <source>
        <dbReference type="ARBA" id="ARBA00022777"/>
    </source>
</evidence>
<dbReference type="PRINTS" id="PR00344">
    <property type="entry name" value="BCTRLSENSOR"/>
</dbReference>
<dbReference type="Proteomes" id="UP000215509">
    <property type="component" value="Unassembled WGS sequence"/>
</dbReference>
<dbReference type="InterPro" id="IPR036890">
    <property type="entry name" value="HATPase_C_sf"/>
</dbReference>
<dbReference type="EC" id="2.7.13.3" evidence="3"/>
<dbReference type="SUPFAM" id="SSF47384">
    <property type="entry name" value="Homodimeric domain of signal transducing histidine kinase"/>
    <property type="match status" value="1"/>
</dbReference>
<evidence type="ECO:0000259" key="13">
    <source>
        <dbReference type="PROSITE" id="PS50109"/>
    </source>
</evidence>
<accession>A0A229UN57</accession>
<gene>
    <name evidence="14" type="ORF">CF651_18460</name>
</gene>
<dbReference type="Gene3D" id="3.30.565.10">
    <property type="entry name" value="Histidine kinase-like ATPase, C-terminal domain"/>
    <property type="match status" value="1"/>
</dbReference>
<dbReference type="PANTHER" id="PTHR43711">
    <property type="entry name" value="TWO-COMPONENT HISTIDINE KINASE"/>
    <property type="match status" value="1"/>
</dbReference>
<keyword evidence="9" id="KW-0902">Two-component regulatory system</keyword>
<evidence type="ECO:0000256" key="3">
    <source>
        <dbReference type="ARBA" id="ARBA00012438"/>
    </source>
</evidence>
<comment type="similarity">
    <text evidence="2">In the N-terminal section; belongs to the phytochrome family.</text>
</comment>
<evidence type="ECO:0000256" key="1">
    <source>
        <dbReference type="ARBA" id="ARBA00000085"/>
    </source>
</evidence>
<dbReference type="FunFam" id="3.30.565.10:FF:000010">
    <property type="entry name" value="Sensor histidine kinase RcsC"/>
    <property type="match status" value="1"/>
</dbReference>
<feature type="transmembrane region" description="Helical" evidence="12">
    <location>
        <begin position="69"/>
        <end position="92"/>
    </location>
</feature>
<dbReference type="OrthoDB" id="9813394at2"/>
<keyword evidence="8" id="KW-0067">ATP-binding</keyword>
<feature type="transmembrane region" description="Helical" evidence="12">
    <location>
        <begin position="104"/>
        <end position="125"/>
    </location>
</feature>
<dbReference type="Gene3D" id="1.10.287.130">
    <property type="match status" value="1"/>
</dbReference>
<keyword evidence="12" id="KW-0472">Membrane</keyword>
<feature type="coiled-coil region" evidence="11">
    <location>
        <begin position="196"/>
        <end position="230"/>
    </location>
</feature>
<dbReference type="InterPro" id="IPR036097">
    <property type="entry name" value="HisK_dim/P_sf"/>
</dbReference>
<evidence type="ECO:0000256" key="12">
    <source>
        <dbReference type="SAM" id="Phobius"/>
    </source>
</evidence>
<keyword evidence="12" id="KW-1133">Transmembrane helix</keyword>
<keyword evidence="6" id="KW-0547">Nucleotide-binding</keyword>
<keyword evidence="12" id="KW-0812">Transmembrane</keyword>
<feature type="transmembrane region" description="Helical" evidence="12">
    <location>
        <begin position="137"/>
        <end position="160"/>
    </location>
</feature>
<dbReference type="AlphaFoldDB" id="A0A229UN57"/>
<keyword evidence="15" id="KW-1185">Reference proteome</keyword>
<comment type="catalytic activity">
    <reaction evidence="1">
        <text>ATP + protein L-histidine = ADP + protein N-phospho-L-histidine.</text>
        <dbReference type="EC" id="2.7.13.3"/>
    </reaction>
</comment>
<feature type="transmembrane region" description="Helical" evidence="12">
    <location>
        <begin position="35"/>
        <end position="57"/>
    </location>
</feature>
<evidence type="ECO:0000256" key="2">
    <source>
        <dbReference type="ARBA" id="ARBA00006402"/>
    </source>
</evidence>
<dbReference type="InterPro" id="IPR050736">
    <property type="entry name" value="Sensor_HK_Regulatory"/>
</dbReference>
<dbReference type="CDD" id="cd16922">
    <property type="entry name" value="HATPase_EvgS-ArcB-TorS-like"/>
    <property type="match status" value="1"/>
</dbReference>
<evidence type="ECO:0000256" key="8">
    <source>
        <dbReference type="ARBA" id="ARBA00022840"/>
    </source>
</evidence>
<protein>
    <recommendedName>
        <fullName evidence="10">Circadian input-output histidine kinase CikA</fullName>
        <ecNumber evidence="3">2.7.13.3</ecNumber>
    </recommendedName>
</protein>
<dbReference type="InterPro" id="IPR005467">
    <property type="entry name" value="His_kinase_dom"/>
</dbReference>
<dbReference type="EMBL" id="NMQW01000025">
    <property type="protein sequence ID" value="OXM84886.1"/>
    <property type="molecule type" value="Genomic_DNA"/>
</dbReference>
<dbReference type="SUPFAM" id="SSF55874">
    <property type="entry name" value="ATPase domain of HSP90 chaperone/DNA topoisomerase II/histidine kinase"/>
    <property type="match status" value="1"/>
</dbReference>
<reference evidence="14 15" key="1">
    <citation type="submission" date="2017-07" db="EMBL/GenBank/DDBJ databases">
        <title>Genome sequencing and assembly of Paenibacillus rigui.</title>
        <authorList>
            <person name="Mayilraj S."/>
        </authorList>
    </citation>
    <scope>NUCLEOTIDE SEQUENCE [LARGE SCALE GENOMIC DNA]</scope>
    <source>
        <strain evidence="14 15">JCM 16352</strain>
    </source>
</reference>
<proteinExistence type="inferred from homology"/>
<dbReference type="Pfam" id="PF02518">
    <property type="entry name" value="HATPase_c"/>
    <property type="match status" value="1"/>
</dbReference>
<evidence type="ECO:0000256" key="11">
    <source>
        <dbReference type="SAM" id="Coils"/>
    </source>
</evidence>
<evidence type="ECO:0000256" key="9">
    <source>
        <dbReference type="ARBA" id="ARBA00023012"/>
    </source>
</evidence>
<dbReference type="PROSITE" id="PS50109">
    <property type="entry name" value="HIS_KIN"/>
    <property type="match status" value="1"/>
</dbReference>
<evidence type="ECO:0000256" key="4">
    <source>
        <dbReference type="ARBA" id="ARBA00022553"/>
    </source>
</evidence>
<name>A0A229UN57_9BACL</name>
<dbReference type="InterPro" id="IPR003661">
    <property type="entry name" value="HisK_dim/P_dom"/>
</dbReference>
<dbReference type="GO" id="GO:0000155">
    <property type="term" value="F:phosphorelay sensor kinase activity"/>
    <property type="evidence" value="ECO:0007669"/>
    <property type="project" value="InterPro"/>
</dbReference>
<evidence type="ECO:0000256" key="5">
    <source>
        <dbReference type="ARBA" id="ARBA00022679"/>
    </source>
</evidence>
<dbReference type="SMART" id="SM00388">
    <property type="entry name" value="HisKA"/>
    <property type="match status" value="1"/>
</dbReference>
<evidence type="ECO:0000313" key="14">
    <source>
        <dbReference type="EMBL" id="OXM84886.1"/>
    </source>
</evidence>
<dbReference type="PANTHER" id="PTHR43711:SF26">
    <property type="entry name" value="SENSOR HISTIDINE KINASE RCSC"/>
    <property type="match status" value="1"/>
</dbReference>
<evidence type="ECO:0000256" key="10">
    <source>
        <dbReference type="ARBA" id="ARBA00074306"/>
    </source>
</evidence>
<keyword evidence="5" id="KW-0808">Transferase</keyword>
<sequence>MQFSKVFLMNICVLTTMVYVAMLLHKYWFNEASGLFKYAFSVLLAIGAGWATMVFGLQLTDNIIFDLRFVPLLICTLAYSSPVTIFVIGLGIGLARLTFGLQQAAWAGFWNMVLLGLVCMLLNIWLRNKPWSFVRKITIVIVIVNVMNFLDIAVLGVIPFQVYMSTIVPVALPLSLGLSAFFVFILRDFQIERYRVVEIQNTNAALQRQTDRLMEAHKELEDQAKQLLLASQYKSEFLANMSHELRTPLNSIIALSGLIGDRDKQASPAEAVEYAGIIHTSGQELLRLIDDVLDLSKVEAGKMEITVETVILSEIAYALEHQFRHVAEQKGLDFVTEEAEGLPDVIYSDALRLQQIIRNLLSNALKFTVSGRVTLRMEHVVLEHEGKQEEWIAFRVKDTGIGIPEEMQSAIFEAFRQADGSISRRFGGTGLGLSISRALAQLLGGFLELQSKEGEGSQFTLYVPLRRTEG</sequence>